<feature type="region of interest" description="Disordered" evidence="18">
    <location>
        <begin position="92"/>
        <end position="200"/>
    </location>
</feature>
<keyword evidence="5 19" id="KW-0812">Transmembrane</keyword>
<accession>A0A8B9DUZ3</accession>
<feature type="region of interest" description="Disordered" evidence="18">
    <location>
        <begin position="1"/>
        <end position="22"/>
    </location>
</feature>
<dbReference type="GO" id="GO:0045134">
    <property type="term" value="F:UDP phosphatase activity"/>
    <property type="evidence" value="ECO:0007669"/>
    <property type="project" value="TreeGrafter"/>
</dbReference>
<feature type="compositionally biased region" description="Basic and acidic residues" evidence="18">
    <location>
        <begin position="141"/>
        <end position="156"/>
    </location>
</feature>
<dbReference type="PROSITE" id="PS01238">
    <property type="entry name" value="GDA1_CD39_NTPASE"/>
    <property type="match status" value="1"/>
</dbReference>
<protein>
    <submittedName>
        <fullName evidence="21">Ectonucleoside triphosphate diphosphohydrolase 2</fullName>
    </submittedName>
</protein>
<keyword evidence="6 16" id="KW-0547">Nucleotide-binding</keyword>
<dbReference type="GO" id="GO:0005886">
    <property type="term" value="C:plasma membrane"/>
    <property type="evidence" value="ECO:0007669"/>
    <property type="project" value="TreeGrafter"/>
</dbReference>
<evidence type="ECO:0000256" key="7">
    <source>
        <dbReference type="ARBA" id="ARBA00022801"/>
    </source>
</evidence>
<keyword evidence="8" id="KW-0106">Calcium</keyword>
<dbReference type="PANTHER" id="PTHR11782:SF33">
    <property type="entry name" value="ECTONUCLEOSIDE TRIPHOSPHATE DIPHOSPHOHYDROLASE 2"/>
    <property type="match status" value="1"/>
</dbReference>
<feature type="active site" description="Proton acceptor" evidence="15">
    <location>
        <position position="336"/>
    </location>
</feature>
<keyword evidence="12 19" id="KW-0472">Membrane</keyword>
<dbReference type="GO" id="GO:0009134">
    <property type="term" value="P:nucleoside diphosphate catabolic process"/>
    <property type="evidence" value="ECO:0007669"/>
    <property type="project" value="TreeGrafter"/>
</dbReference>
<sequence length="669" mass="73636">MAPERGARPPPAGPPPAGTEGLPRAFLQSLRTLFDILDDRRRGYVHLREIESRWQGAEARELPAGVLEGLRRAAPASGYLTFERFVLGLRAALPGADGGPPGKGRAPGRGRGEEKERERERGRGTAVSASRSLEKLPSPHGAEERRGQSAGHREPEPEPSQPRARGIDVKSAGQSQGDGGHGGAGDVRRHQRGRAEHRRHTIANGVDFSMYGIVLDAGSSHTAMFIYKWPADKENDTGVVSEHSMCDVEGPGISSYSSDPPAAGKSLEHCLNQALRDVPKEKHAVTPLYLGATAGMRLLNIANLQASNAVLSAVTAMLKSYPFDFRGAKILSGEEEGVFGWVTANYLLENFIKRGWLGEWIQPKKKTLGAMDFGGASTQITFETRDTIEDPRNEVMLKLYGQPYKVYTHSFLCYGRDQVLKRLLSKLLQAESYQATVPNPCWPTGYRKSLSLSSIYDSPCTEKERPSLPLNTIITMAGTGNGSLCALHISKLFNFTTCSFSRCSFDGIFQPEVSGNFIAFSAFFYTVDFIQTVMERPVHLPKDLKDAAETICATSWSELLQKAPKLEKRLSDYCATSMFVYLLTTRGYNFNNHSFPNIAFQKKAGETSIGWALGYMLNLTNMIPAEEPASHKSMLYNYWVILILLFVVTTLTALVTAVYLLRRSKSSAI</sequence>
<evidence type="ECO:0000313" key="22">
    <source>
        <dbReference type="Proteomes" id="UP000694521"/>
    </source>
</evidence>
<gene>
    <name evidence="21" type="primary">SAPCD2</name>
</gene>
<dbReference type="GO" id="GO:0005524">
    <property type="term" value="F:ATP binding"/>
    <property type="evidence" value="ECO:0007669"/>
    <property type="project" value="UniProtKB-KW"/>
</dbReference>
<dbReference type="PANTHER" id="PTHR11782">
    <property type="entry name" value="ADENOSINE/GUANOSINE DIPHOSPHATASE"/>
    <property type="match status" value="1"/>
</dbReference>
<comment type="similarity">
    <text evidence="4 17">Belongs to the GDA1/CD39 NTPase family.</text>
</comment>
<comment type="cofactor">
    <cofactor evidence="1">
        <name>Ca(2+)</name>
        <dbReference type="ChEBI" id="CHEBI:29108"/>
    </cofactor>
</comment>
<keyword evidence="10" id="KW-0460">Magnesium</keyword>
<evidence type="ECO:0000256" key="1">
    <source>
        <dbReference type="ARBA" id="ARBA00001913"/>
    </source>
</evidence>
<feature type="transmembrane region" description="Helical" evidence="19">
    <location>
        <begin position="638"/>
        <end position="661"/>
    </location>
</feature>
<dbReference type="GO" id="GO:0004382">
    <property type="term" value="F:GDP phosphatase activity"/>
    <property type="evidence" value="ECO:0007669"/>
    <property type="project" value="TreeGrafter"/>
</dbReference>
<dbReference type="CDD" id="cd24111">
    <property type="entry name" value="ASKHA_NBD_NTPDase2"/>
    <property type="match status" value="1"/>
</dbReference>
<evidence type="ECO:0000256" key="3">
    <source>
        <dbReference type="ARBA" id="ARBA00004141"/>
    </source>
</evidence>
<evidence type="ECO:0000256" key="15">
    <source>
        <dbReference type="PIRSR" id="PIRSR600407-1"/>
    </source>
</evidence>
<feature type="compositionally biased region" description="Pro residues" evidence="18">
    <location>
        <begin position="8"/>
        <end position="17"/>
    </location>
</feature>
<keyword evidence="9 16" id="KW-0067">ATP-binding</keyword>
<comment type="subcellular location">
    <subcellularLocation>
        <location evidence="3">Membrane</location>
        <topology evidence="3">Multi-pass membrane protein</topology>
    </subcellularLocation>
</comment>
<feature type="compositionally biased region" description="Basic residues" evidence="18">
    <location>
        <begin position="189"/>
        <end position="200"/>
    </location>
</feature>
<reference evidence="21" key="1">
    <citation type="submission" date="2025-08" db="UniProtKB">
        <authorList>
            <consortium name="Ensembl"/>
        </authorList>
    </citation>
    <scope>IDENTIFICATION</scope>
</reference>
<proteinExistence type="inferred from homology"/>
<dbReference type="Gene3D" id="3.30.420.150">
    <property type="entry name" value="Exopolyphosphatase. Domain 2"/>
    <property type="match status" value="1"/>
</dbReference>
<feature type="binding site" evidence="16">
    <location>
        <begin position="375"/>
        <end position="379"/>
    </location>
    <ligand>
        <name>ATP</name>
        <dbReference type="ChEBI" id="CHEBI:30616"/>
    </ligand>
</feature>
<dbReference type="Proteomes" id="UP000694521">
    <property type="component" value="Unplaced"/>
</dbReference>
<feature type="compositionally biased region" description="Gly residues" evidence="18">
    <location>
        <begin position="176"/>
        <end position="185"/>
    </location>
</feature>
<dbReference type="Gene3D" id="3.30.420.40">
    <property type="match status" value="1"/>
</dbReference>
<evidence type="ECO:0000256" key="19">
    <source>
        <dbReference type="SAM" id="Phobius"/>
    </source>
</evidence>
<evidence type="ECO:0000256" key="14">
    <source>
        <dbReference type="ARBA" id="ARBA00023180"/>
    </source>
</evidence>
<evidence type="ECO:0000256" key="18">
    <source>
        <dbReference type="SAM" id="MobiDB-lite"/>
    </source>
</evidence>
<evidence type="ECO:0000256" key="13">
    <source>
        <dbReference type="ARBA" id="ARBA00023157"/>
    </source>
</evidence>
<comment type="cofactor">
    <cofactor evidence="2">
        <name>Mg(2+)</name>
        <dbReference type="ChEBI" id="CHEBI:18420"/>
    </cofactor>
</comment>
<keyword evidence="13" id="KW-1015">Disulfide bond</keyword>
<keyword evidence="14" id="KW-0325">Glycoprotein</keyword>
<reference evidence="21" key="2">
    <citation type="submission" date="2025-09" db="UniProtKB">
        <authorList>
            <consortium name="Ensembl"/>
        </authorList>
    </citation>
    <scope>IDENTIFICATION</scope>
</reference>
<dbReference type="AlphaFoldDB" id="A0A8B9DUZ3"/>
<dbReference type="FunFam" id="3.30.420.40:FF:000068">
    <property type="entry name" value="Ectonucleoside triphosphate diphosphohydrolase 1"/>
    <property type="match status" value="1"/>
</dbReference>
<evidence type="ECO:0000256" key="4">
    <source>
        <dbReference type="ARBA" id="ARBA00009283"/>
    </source>
</evidence>
<evidence type="ECO:0000256" key="12">
    <source>
        <dbReference type="ARBA" id="ARBA00023136"/>
    </source>
</evidence>
<evidence type="ECO:0000256" key="5">
    <source>
        <dbReference type="ARBA" id="ARBA00022692"/>
    </source>
</evidence>
<dbReference type="InterPro" id="IPR057953">
    <property type="entry name" value="SAPC2_N"/>
</dbReference>
<keyword evidence="7 17" id="KW-0378">Hydrolase</keyword>
<keyword evidence="11 19" id="KW-1133">Transmembrane helix</keyword>
<evidence type="ECO:0000256" key="2">
    <source>
        <dbReference type="ARBA" id="ARBA00001946"/>
    </source>
</evidence>
<dbReference type="GO" id="GO:0017111">
    <property type="term" value="F:ribonucleoside triphosphate phosphatase activity"/>
    <property type="evidence" value="ECO:0007669"/>
    <property type="project" value="TreeGrafter"/>
</dbReference>
<evidence type="ECO:0000256" key="11">
    <source>
        <dbReference type="ARBA" id="ARBA00022989"/>
    </source>
</evidence>
<keyword evidence="22" id="KW-1185">Reference proteome</keyword>
<evidence type="ECO:0000256" key="8">
    <source>
        <dbReference type="ARBA" id="ARBA00022837"/>
    </source>
</evidence>
<evidence type="ECO:0000259" key="20">
    <source>
        <dbReference type="Pfam" id="PF25825"/>
    </source>
</evidence>
<dbReference type="Ensembl" id="ENSACDT00005013868.1">
    <property type="protein sequence ID" value="ENSACDP00005011533.1"/>
    <property type="gene ID" value="ENSACDG00005008454.1"/>
</dbReference>
<evidence type="ECO:0000313" key="21">
    <source>
        <dbReference type="Ensembl" id="ENSACDP00005011533.1"/>
    </source>
</evidence>
<feature type="compositionally biased region" description="Gly residues" evidence="18">
    <location>
        <begin position="96"/>
        <end position="109"/>
    </location>
</feature>
<feature type="compositionally biased region" description="Basic and acidic residues" evidence="18">
    <location>
        <begin position="110"/>
        <end position="123"/>
    </location>
</feature>
<feature type="domain" description="Suppressor APC" evidence="20">
    <location>
        <begin position="21"/>
        <end position="93"/>
    </location>
</feature>
<name>A0A8B9DUZ3_ANSCY</name>
<organism evidence="21 22">
    <name type="scientific">Anser cygnoides</name>
    <name type="common">Swan goose</name>
    <dbReference type="NCBI Taxonomy" id="8845"/>
    <lineage>
        <taxon>Eukaryota</taxon>
        <taxon>Metazoa</taxon>
        <taxon>Chordata</taxon>
        <taxon>Craniata</taxon>
        <taxon>Vertebrata</taxon>
        <taxon>Euteleostomi</taxon>
        <taxon>Archelosauria</taxon>
        <taxon>Archosauria</taxon>
        <taxon>Dinosauria</taxon>
        <taxon>Saurischia</taxon>
        <taxon>Theropoda</taxon>
        <taxon>Coelurosauria</taxon>
        <taxon>Aves</taxon>
        <taxon>Neognathae</taxon>
        <taxon>Galloanserae</taxon>
        <taxon>Anseriformes</taxon>
        <taxon>Anatidae</taxon>
        <taxon>Anserinae</taxon>
        <taxon>Anser</taxon>
    </lineage>
</organism>
<dbReference type="Pfam" id="PF01150">
    <property type="entry name" value="GDA1_CD39"/>
    <property type="match status" value="1"/>
</dbReference>
<dbReference type="FunFam" id="3.30.420.150:FF:000002">
    <property type="entry name" value="Ectonucleoside triphosphate diphosphohydrolase 1"/>
    <property type="match status" value="1"/>
</dbReference>
<evidence type="ECO:0000256" key="10">
    <source>
        <dbReference type="ARBA" id="ARBA00022842"/>
    </source>
</evidence>
<evidence type="ECO:0000256" key="6">
    <source>
        <dbReference type="ARBA" id="ARBA00022741"/>
    </source>
</evidence>
<evidence type="ECO:0000256" key="9">
    <source>
        <dbReference type="ARBA" id="ARBA00022840"/>
    </source>
</evidence>
<evidence type="ECO:0000256" key="17">
    <source>
        <dbReference type="RuleBase" id="RU003833"/>
    </source>
</evidence>
<evidence type="ECO:0000256" key="16">
    <source>
        <dbReference type="PIRSR" id="PIRSR600407-2"/>
    </source>
</evidence>
<dbReference type="InterPro" id="IPR000407">
    <property type="entry name" value="GDA1_CD39_NTPase"/>
</dbReference>
<dbReference type="Pfam" id="PF25825">
    <property type="entry name" value="SAPC2_N"/>
    <property type="match status" value="1"/>
</dbReference>